<keyword evidence="3 6" id="KW-0479">Metal-binding</keyword>
<proteinExistence type="inferred from homology"/>
<dbReference type="InterPro" id="IPR002716">
    <property type="entry name" value="PIN_dom"/>
</dbReference>
<dbReference type="EC" id="3.1.-.-" evidence="6"/>
<dbReference type="InterPro" id="IPR029060">
    <property type="entry name" value="PIN-like_dom_sf"/>
</dbReference>
<dbReference type="EMBL" id="JBBEGM010000014">
    <property type="protein sequence ID" value="MEJ2864939.1"/>
    <property type="molecule type" value="Genomic_DNA"/>
</dbReference>
<evidence type="ECO:0000256" key="2">
    <source>
        <dbReference type="ARBA" id="ARBA00022722"/>
    </source>
</evidence>
<dbReference type="SUPFAM" id="SSF88723">
    <property type="entry name" value="PIN domain-like"/>
    <property type="match status" value="1"/>
</dbReference>
<evidence type="ECO:0000256" key="3">
    <source>
        <dbReference type="ARBA" id="ARBA00022723"/>
    </source>
</evidence>
<dbReference type="Proteomes" id="UP001369736">
    <property type="component" value="Unassembled WGS sequence"/>
</dbReference>
<reference evidence="8 9" key="1">
    <citation type="submission" date="2024-03" db="EMBL/GenBank/DDBJ databases">
        <title>Actinomycetospora sp. OC33-EN07, a novel actinomycete isolated from wild orchid (Aerides multiflora).</title>
        <authorList>
            <person name="Suriyachadkun C."/>
        </authorList>
    </citation>
    <scope>NUCLEOTIDE SEQUENCE [LARGE SCALE GENOMIC DNA]</scope>
    <source>
        <strain evidence="8 9">OC33-EN07</strain>
    </source>
</reference>
<accession>A0ABU8MC61</accession>
<keyword evidence="1 6" id="KW-1277">Toxin-antitoxin system</keyword>
<comment type="cofactor">
    <cofactor evidence="6">
        <name>Mg(2+)</name>
        <dbReference type="ChEBI" id="CHEBI:18420"/>
    </cofactor>
</comment>
<sequence length="141" mass="14985">MTTYLLDANVLIALTVAEHEHHERTSAWAAGVESFAVCPLVEGALVRFLVRTGEAPAVATALLRAIHALPGCDFWPDSLSYADAGVDHVRGHRQVTDAYLASLAAGRPASTLATLDEGLAQELPELTTLVPPGDPVPPQRR</sequence>
<evidence type="ECO:0000256" key="1">
    <source>
        <dbReference type="ARBA" id="ARBA00022649"/>
    </source>
</evidence>
<dbReference type="HAMAP" id="MF_00265">
    <property type="entry name" value="VapC_Nob1"/>
    <property type="match status" value="1"/>
</dbReference>
<feature type="binding site" evidence="6">
    <location>
        <position position="7"/>
    </location>
    <ligand>
        <name>Mg(2+)</name>
        <dbReference type="ChEBI" id="CHEBI:18420"/>
    </ligand>
</feature>
<dbReference type="Gene3D" id="3.40.50.1010">
    <property type="entry name" value="5'-nuclease"/>
    <property type="match status" value="1"/>
</dbReference>
<feature type="binding site" evidence="6">
    <location>
        <position position="97"/>
    </location>
    <ligand>
        <name>Mg(2+)</name>
        <dbReference type="ChEBI" id="CHEBI:18420"/>
    </ligand>
</feature>
<dbReference type="RefSeq" id="WP_337706303.1">
    <property type="nucleotide sequence ID" value="NZ_JBBEGM010000014.1"/>
</dbReference>
<dbReference type="NCBIfam" id="TIGR00028">
    <property type="entry name" value="Mtu_PIN_fam"/>
    <property type="match status" value="1"/>
</dbReference>
<keyword evidence="2 6" id="KW-0540">Nuclease</keyword>
<evidence type="ECO:0000259" key="7">
    <source>
        <dbReference type="Pfam" id="PF01850"/>
    </source>
</evidence>
<keyword evidence="9" id="KW-1185">Reference proteome</keyword>
<keyword evidence="5 6" id="KW-0460">Magnesium</keyword>
<feature type="domain" description="PIN" evidence="7">
    <location>
        <begin position="4"/>
        <end position="120"/>
    </location>
</feature>
<evidence type="ECO:0000256" key="4">
    <source>
        <dbReference type="ARBA" id="ARBA00022801"/>
    </source>
</evidence>
<evidence type="ECO:0000256" key="5">
    <source>
        <dbReference type="ARBA" id="ARBA00022842"/>
    </source>
</evidence>
<gene>
    <name evidence="6" type="primary">vapC</name>
    <name evidence="8" type="ORF">WCD58_27530</name>
</gene>
<dbReference type="InterPro" id="IPR006226">
    <property type="entry name" value="Mtu_PIN"/>
</dbReference>
<keyword evidence="6" id="KW-0800">Toxin</keyword>
<evidence type="ECO:0000313" key="8">
    <source>
        <dbReference type="EMBL" id="MEJ2864939.1"/>
    </source>
</evidence>
<comment type="function">
    <text evidence="6">Toxic component of a toxin-antitoxin (TA) system. An RNase.</text>
</comment>
<name>A0ABU8MC61_9PSEU</name>
<comment type="similarity">
    <text evidence="6">Belongs to the PINc/VapC protein family.</text>
</comment>
<dbReference type="InterPro" id="IPR022907">
    <property type="entry name" value="VapC_family"/>
</dbReference>
<comment type="caution">
    <text evidence="8">The sequence shown here is derived from an EMBL/GenBank/DDBJ whole genome shotgun (WGS) entry which is preliminary data.</text>
</comment>
<keyword evidence="4 6" id="KW-0378">Hydrolase</keyword>
<evidence type="ECO:0000256" key="6">
    <source>
        <dbReference type="HAMAP-Rule" id="MF_00265"/>
    </source>
</evidence>
<evidence type="ECO:0000313" key="9">
    <source>
        <dbReference type="Proteomes" id="UP001369736"/>
    </source>
</evidence>
<protein>
    <recommendedName>
        <fullName evidence="6">Ribonuclease VapC</fullName>
        <shortName evidence="6">RNase VapC</shortName>
        <ecNumber evidence="6">3.1.-.-</ecNumber>
    </recommendedName>
    <alternativeName>
        <fullName evidence="6">Toxin VapC</fullName>
    </alternativeName>
</protein>
<dbReference type="Pfam" id="PF01850">
    <property type="entry name" value="PIN"/>
    <property type="match status" value="1"/>
</dbReference>
<organism evidence="8 9">
    <name type="scientific">Actinomycetospora flava</name>
    <dbReference type="NCBI Taxonomy" id="3129232"/>
    <lineage>
        <taxon>Bacteria</taxon>
        <taxon>Bacillati</taxon>
        <taxon>Actinomycetota</taxon>
        <taxon>Actinomycetes</taxon>
        <taxon>Pseudonocardiales</taxon>
        <taxon>Pseudonocardiaceae</taxon>
        <taxon>Actinomycetospora</taxon>
    </lineage>
</organism>